<evidence type="ECO:0000313" key="3">
    <source>
        <dbReference type="Proteomes" id="UP001149719"/>
    </source>
</evidence>
<keyword evidence="1" id="KW-0812">Transmembrane</keyword>
<keyword evidence="1" id="KW-0472">Membrane</keyword>
<gene>
    <name evidence="2" type="ORF">O1D97_10515</name>
</gene>
<reference evidence="2" key="1">
    <citation type="submission" date="2022-12" db="EMBL/GenBank/DDBJ databases">
        <title>Marinomonas 15G1-11 sp. nov, isolated from marine algae.</title>
        <authorList>
            <person name="Butt M."/>
            <person name="Choi D.G."/>
            <person name="Kim J.M."/>
            <person name="Lee J.K."/>
            <person name="Baek J.H."/>
            <person name="Jeon C.O."/>
        </authorList>
    </citation>
    <scope>NUCLEOTIDE SEQUENCE</scope>
    <source>
        <strain evidence="2">15G1-11</strain>
    </source>
</reference>
<accession>A0ABT4JV00</accession>
<name>A0ABT4JV00_9GAMM</name>
<comment type="caution">
    <text evidence="2">The sequence shown here is derived from an EMBL/GenBank/DDBJ whole genome shotgun (WGS) entry which is preliminary data.</text>
</comment>
<keyword evidence="1" id="KW-1133">Transmembrane helix</keyword>
<feature type="transmembrane region" description="Helical" evidence="1">
    <location>
        <begin position="45"/>
        <end position="70"/>
    </location>
</feature>
<protein>
    <submittedName>
        <fullName evidence="2">Uncharacterized protein</fullName>
    </submittedName>
</protein>
<keyword evidence="3" id="KW-1185">Reference proteome</keyword>
<dbReference type="RefSeq" id="WP_269125418.1">
    <property type="nucleotide sequence ID" value="NZ_JAPUBN010000016.1"/>
</dbReference>
<dbReference type="EMBL" id="JAPUBN010000016">
    <property type="protein sequence ID" value="MCZ2722071.1"/>
    <property type="molecule type" value="Genomic_DNA"/>
</dbReference>
<evidence type="ECO:0000256" key="1">
    <source>
        <dbReference type="SAM" id="Phobius"/>
    </source>
</evidence>
<sequence length="112" mass="12204">MTYHNNQRGDSHEGNESGGRFQIAMSRACKRAATAPKLSSQLNTACINVVDIWMGLFPAVMGIGTTALIINEFTPVFQIVSYSFIFILDLLQIPEAKAAAPAMIVGFIVRDI</sequence>
<organism evidence="2 3">
    <name type="scientific">Marinomonas phaeophyticola</name>
    <dbReference type="NCBI Taxonomy" id="3004091"/>
    <lineage>
        <taxon>Bacteria</taxon>
        <taxon>Pseudomonadati</taxon>
        <taxon>Pseudomonadota</taxon>
        <taxon>Gammaproteobacteria</taxon>
        <taxon>Oceanospirillales</taxon>
        <taxon>Oceanospirillaceae</taxon>
        <taxon>Marinomonas</taxon>
    </lineage>
</organism>
<evidence type="ECO:0000313" key="2">
    <source>
        <dbReference type="EMBL" id="MCZ2722071.1"/>
    </source>
</evidence>
<dbReference type="Proteomes" id="UP001149719">
    <property type="component" value="Unassembled WGS sequence"/>
</dbReference>
<proteinExistence type="predicted"/>